<accession>A0A0A1TZH2</accession>
<dbReference type="VEuPathDB" id="AmoebaDB:EIN_318340"/>
<dbReference type="AlphaFoldDB" id="A0A0A1TZH2"/>
<dbReference type="GO" id="GO:0003682">
    <property type="term" value="F:chromatin binding"/>
    <property type="evidence" value="ECO:0007669"/>
    <property type="project" value="TreeGrafter"/>
</dbReference>
<reference evidence="1 2" key="1">
    <citation type="submission" date="2012-10" db="EMBL/GenBank/DDBJ databases">
        <authorList>
            <person name="Zafar N."/>
            <person name="Inman J."/>
            <person name="Hall N."/>
            <person name="Lorenzi H."/>
            <person name="Caler E."/>
        </authorList>
    </citation>
    <scope>NUCLEOTIDE SEQUENCE [LARGE SCALE GENOMIC DNA]</scope>
    <source>
        <strain evidence="1 2">IP1</strain>
    </source>
</reference>
<dbReference type="GeneID" id="14886020"/>
<evidence type="ECO:0000313" key="1">
    <source>
        <dbReference type="EMBL" id="ELP86995.1"/>
    </source>
</evidence>
<dbReference type="GO" id="GO:0007062">
    <property type="term" value="P:sister chromatid cohesion"/>
    <property type="evidence" value="ECO:0007669"/>
    <property type="project" value="TreeGrafter"/>
</dbReference>
<dbReference type="EMBL" id="KB206890">
    <property type="protein sequence ID" value="ELP86995.1"/>
    <property type="molecule type" value="Genomic_DNA"/>
</dbReference>
<gene>
    <name evidence="1" type="ORF">EIN_318340</name>
</gene>
<name>A0A0A1TZH2_ENTIV</name>
<dbReference type="Proteomes" id="UP000014680">
    <property type="component" value="Unassembled WGS sequence"/>
</dbReference>
<dbReference type="GO" id="GO:0005634">
    <property type="term" value="C:nucleus"/>
    <property type="evidence" value="ECO:0007669"/>
    <property type="project" value="TreeGrafter"/>
</dbReference>
<proteinExistence type="predicted"/>
<dbReference type="RefSeq" id="XP_004253766.1">
    <property type="nucleotide sequence ID" value="XM_004253718.1"/>
</dbReference>
<dbReference type="InterPro" id="IPR039662">
    <property type="entry name" value="Cohesin_Scc3/SA"/>
</dbReference>
<keyword evidence="2" id="KW-1185">Reference proteome</keyword>
<dbReference type="PANTHER" id="PTHR11199:SF0">
    <property type="entry name" value="LD34181P-RELATED"/>
    <property type="match status" value="1"/>
</dbReference>
<dbReference type="GO" id="GO:0008278">
    <property type="term" value="C:cohesin complex"/>
    <property type="evidence" value="ECO:0007669"/>
    <property type="project" value="TreeGrafter"/>
</dbReference>
<evidence type="ECO:0000313" key="2">
    <source>
        <dbReference type="Proteomes" id="UP000014680"/>
    </source>
</evidence>
<sequence length="799" mass="92116">MTSESKEVTFTLEDLYKDAQTVSRANETIRRVSDNFKDNFQIILQLTLALSGLPIDNSETVLSEEYIEEKSFKDVADRLDSDLFKTPTNIQITVKKLWKGVWKNVCGVIKESSSDERKEYGKGIKSVHEIISSLSRSEIRNVRLSSSLCSVVMFEQYIETLESLNTREKVVKRSKNKKTKNEELDRLDKAINHVTKLIAHIRTNVLYPRCYDVSRDIRKVACETVLNDFNEEYDEKVAIVKDLLFDDDSHVRKAVTSVLITAFANTTSPPEDIYVELAKSVKDRIVEMRLDADVDTAKSAIELCSKLDEWGLITEADRKEMYRMLCDRSSKIRKQTALYLATFLKRRVEAFLKGKRQFVVKDKEKLRFVLIVRLLIEMVEKETDLPKFSYYALEYLIAEFEEFSNVGLLVDFLCSKESLALFETEDAKLYEGHENVLLGMLLSKVMRNGRKTMTVDEVLEKMSNVEKKKQQEDYLDVSEVVISRLDEIYQSVESDIEEVSILMVILRNIEKETILTENNLERLKNVLKLVSVKIREGDASLTHNYFAVLSDFNIGDYPQLQQVVSSVINDDMNVLCTVILDDGMNDETIEIKDEIGLEIIYQYIKVDSLPLLRERVLKLSDRVLHIDELKKEHFIVLLTLMYVLVWDKVENQTSNVFTVKDYFNVLYGISQKKFEKDNDAFIFFGVVCESYFLLNTQIPDLKIRVESIIDNFAIECNTRKFFKAPVLEDLVGAYDFWPIDALSSALSVVTFNKKVVTDISEMLPKMGPDVAAKLKKQITSQLNQPQPQAMELEDDPIEN</sequence>
<dbReference type="KEGG" id="eiv:EIN_318340"/>
<dbReference type="SUPFAM" id="SSF48371">
    <property type="entry name" value="ARM repeat"/>
    <property type="match status" value="1"/>
</dbReference>
<dbReference type="OMA" id="KMNHEIT"/>
<organism evidence="1 2">
    <name type="scientific">Entamoeba invadens IP1</name>
    <dbReference type="NCBI Taxonomy" id="370355"/>
    <lineage>
        <taxon>Eukaryota</taxon>
        <taxon>Amoebozoa</taxon>
        <taxon>Evosea</taxon>
        <taxon>Archamoebae</taxon>
        <taxon>Mastigamoebida</taxon>
        <taxon>Entamoebidae</taxon>
        <taxon>Entamoeba</taxon>
    </lineage>
</organism>
<dbReference type="PANTHER" id="PTHR11199">
    <property type="entry name" value="STROMAL ANTIGEN"/>
    <property type="match status" value="1"/>
</dbReference>
<dbReference type="GO" id="GO:0000785">
    <property type="term" value="C:chromatin"/>
    <property type="evidence" value="ECO:0007669"/>
    <property type="project" value="TreeGrafter"/>
</dbReference>
<dbReference type="OrthoDB" id="29393at2759"/>
<dbReference type="InterPro" id="IPR016024">
    <property type="entry name" value="ARM-type_fold"/>
</dbReference>
<protein>
    <submittedName>
        <fullName evidence="1">Uncharacterized protein</fullName>
    </submittedName>
</protein>